<feature type="compositionally biased region" description="Polar residues" evidence="21">
    <location>
        <begin position="604"/>
        <end position="613"/>
    </location>
</feature>
<dbReference type="SMART" id="SM00100">
    <property type="entry name" value="cNMP"/>
    <property type="match status" value="1"/>
</dbReference>
<evidence type="ECO:0000313" key="24">
    <source>
        <dbReference type="RefSeq" id="XP_045370800.1"/>
    </source>
</evidence>
<organism evidence="24">
    <name type="scientific">Camelus bactrianus</name>
    <name type="common">Bactrian camel</name>
    <dbReference type="NCBI Taxonomy" id="9837"/>
    <lineage>
        <taxon>Eukaryota</taxon>
        <taxon>Metazoa</taxon>
        <taxon>Chordata</taxon>
        <taxon>Craniata</taxon>
        <taxon>Vertebrata</taxon>
        <taxon>Euteleostomi</taxon>
        <taxon>Mammalia</taxon>
        <taxon>Eutheria</taxon>
        <taxon>Laurasiatheria</taxon>
        <taxon>Artiodactyla</taxon>
        <taxon>Tylopoda</taxon>
        <taxon>Camelidae</taxon>
        <taxon>Camelus</taxon>
    </lineage>
</organism>
<dbReference type="InterPro" id="IPR003967">
    <property type="entry name" value="K_chnl_volt-dep_ERG"/>
</dbReference>
<dbReference type="RefSeq" id="XP_045370800.1">
    <property type="nucleotide sequence ID" value="XM_045514844.1"/>
</dbReference>
<dbReference type="InterPro" id="IPR005821">
    <property type="entry name" value="Ion_trans_dom"/>
</dbReference>
<dbReference type="Pfam" id="PF00027">
    <property type="entry name" value="cNMP_binding"/>
    <property type="match status" value="1"/>
</dbReference>
<comment type="similarity">
    <text evidence="2">Belongs to the potassium channel family. H (Eag) (TC 1.A.1.20) subfamily. Kv11.1/KCNH2 sub-subfamily.</text>
</comment>
<evidence type="ECO:0000256" key="19">
    <source>
        <dbReference type="ARBA" id="ARBA00047201"/>
    </source>
</evidence>
<comment type="function">
    <text evidence="20">Pore-forming (alpha) subunit of voltage-gated inwardly rectifying potassium channel. Characterized by unusual gating kinetics by producing relatively small outward currents during membrane depolarization and large inward currents during subsequent repolarization which reflect a rapid inactivation during depolarization and quick recovery from inactivation but slow deactivation (closing) during repolarization. Channel properties are modulated by cAMP and subunit assembly. Forms a stable complex with KCNE1 or KCNE2, and that this heteromultimerization regulates inward rectifier potassium channel activity.</text>
</comment>
<keyword evidence="5" id="KW-0633">Potassium transport</keyword>
<evidence type="ECO:0000256" key="4">
    <source>
        <dbReference type="ARBA" id="ARBA00022475"/>
    </source>
</evidence>
<evidence type="ECO:0000256" key="16">
    <source>
        <dbReference type="ARBA" id="ARBA00034430"/>
    </source>
</evidence>
<evidence type="ECO:0000256" key="1">
    <source>
        <dbReference type="ARBA" id="ARBA00004651"/>
    </source>
</evidence>
<dbReference type="SUPFAM" id="SSF51206">
    <property type="entry name" value="cAMP-binding domain-like"/>
    <property type="match status" value="1"/>
</dbReference>
<evidence type="ECO:0000256" key="10">
    <source>
        <dbReference type="ARBA" id="ARBA00022989"/>
    </source>
</evidence>
<keyword evidence="7" id="KW-0631">Potassium channel</keyword>
<dbReference type="GO" id="GO:0060307">
    <property type="term" value="P:regulation of ventricular cardiac muscle cell membrane repolarization"/>
    <property type="evidence" value="ECO:0007669"/>
    <property type="project" value="TreeGrafter"/>
</dbReference>
<feature type="compositionally biased region" description="Low complexity" evidence="21">
    <location>
        <begin position="651"/>
        <end position="662"/>
    </location>
</feature>
<dbReference type="FunFam" id="2.60.120.10:FF:000011">
    <property type="entry name" value="Potassium channel, voltage-gated eag-related subfamily H, member 7"/>
    <property type="match status" value="1"/>
</dbReference>
<dbReference type="AlphaFoldDB" id="A0A9W3G1U8"/>
<comment type="catalytic activity">
    <reaction evidence="16">
        <text>K(+)(in) = K(+)(out)</text>
        <dbReference type="Rhea" id="RHEA:29463"/>
        <dbReference type="ChEBI" id="CHEBI:29103"/>
    </reaction>
</comment>
<dbReference type="SUPFAM" id="SSF81324">
    <property type="entry name" value="Voltage-gated potassium channels"/>
    <property type="match status" value="1"/>
</dbReference>
<keyword evidence="13" id="KW-0407">Ion channel</keyword>
<dbReference type="Gene3D" id="1.10.1200.260">
    <property type="match status" value="1"/>
</dbReference>
<protein>
    <recommendedName>
        <fullName evidence="18">Voltage-gated inwardly rectifying potassium channel KCNH2</fullName>
    </recommendedName>
    <alternativeName>
        <fullName evidence="14">Ether-a-go-go-related gene potassium channel 1</fullName>
    </alternativeName>
    <alternativeName>
        <fullName evidence="19">Potassium voltage-gated channel subfamily H member 2</fullName>
    </alternativeName>
    <alternativeName>
        <fullName evidence="15">Voltage-gated potassium channel subunit Kv11.1</fullName>
    </alternativeName>
</protein>
<sequence length="842" mass="93287">MRAGALPPPPRHASTGAMHPLRSGLLNSTSDSDLVRYRTISKIPQITLNFVDLKGDPFLASPTSDREIIAPKIKERTHNVTEKVTQVLSLGADVLPEYKLQAPRIHRWTILHYSPFKAVWDWLILLLVIYTAVFTPYSAAFLPKETGEGPRRAPDCGFPCQPLAVVDLIVDIMFIVDILINFRTTYVNANEEVVSHPGRIAVHYFKGWFLIDMVAAIPFDLLIFGSGSEELIGLLKTARLLRLVRVARKLDRYSEYGAAVLFLLMCTFALIAHWLACIWYAIGNMEQPHMDSRIGWLHNLGDQIGKPYNSSGLGGPSIKDKYVTALYFTFSSLTSVGFGNVSPNTNSEKIFSICVMLIGSLMYASIFGNVSAIIQRLYSGTARYHTQMLRVREFIRFHQIPNPLRQRLEEYFQHAWSYTNGIDMNAVLKGFPECLQADICLHLHRALLQHCPAFHGASKGCLRALAVKFKTTHAPPGDTLVHLGDVLSTLYFISRGSIEILRDDVVVAILGKNDIFGEPVSLHARPGKSSADVRALTYCDLHKIQRADLLEVLDMYPAFADSFWSKLEVTFNLRDPQEERFCWPSPRPASGGSAKAGGGLQSSPQQAPGSQDHQGFFLGDNQSGATPSLSISDASGLWPELLPQVPPRPNHSPSNHHSPSNPQGDPDCWPRELGSRLEQLQAQMNRLESRMSSDLSRILQLLQQPLPQDHTGYFLGAPASNNLALFPATSAPQSPGTRLPQGNLPPAQTPNYSDLDECRLKRRNSSSRMPHPALEMDKTLTLSLEQEQPEGLLSPLASPLSPLEVQGLVCGPRFPSLPEHLSSVPKQLEFQRHGSDPGFMGS</sequence>
<keyword evidence="11" id="KW-0406">Ion transport</keyword>
<dbReference type="PRINTS" id="PR01463">
    <property type="entry name" value="EAGCHANLFMLY"/>
</dbReference>
<dbReference type="PROSITE" id="PS50042">
    <property type="entry name" value="CNMP_BINDING_3"/>
    <property type="match status" value="1"/>
</dbReference>
<dbReference type="Gene3D" id="2.60.120.10">
    <property type="entry name" value="Jelly Rolls"/>
    <property type="match status" value="1"/>
</dbReference>
<dbReference type="InterPro" id="IPR050818">
    <property type="entry name" value="KCNH_animal-type"/>
</dbReference>
<feature type="region of interest" description="Disordered" evidence="21">
    <location>
        <begin position="1"/>
        <end position="22"/>
    </location>
</feature>
<evidence type="ECO:0000256" key="6">
    <source>
        <dbReference type="ARBA" id="ARBA00022692"/>
    </source>
</evidence>
<evidence type="ECO:0000256" key="12">
    <source>
        <dbReference type="ARBA" id="ARBA00023136"/>
    </source>
</evidence>
<evidence type="ECO:0000256" key="3">
    <source>
        <dbReference type="ARBA" id="ARBA00022448"/>
    </source>
</evidence>
<keyword evidence="4" id="KW-1003">Cell membrane</keyword>
<dbReference type="Pfam" id="PF00520">
    <property type="entry name" value="Ion_trans"/>
    <property type="match status" value="1"/>
</dbReference>
<feature type="transmembrane region" description="Helical" evidence="22">
    <location>
        <begin position="122"/>
        <end position="142"/>
    </location>
</feature>
<dbReference type="InterPro" id="IPR000595">
    <property type="entry name" value="cNMP-bd_dom"/>
</dbReference>
<keyword evidence="6 22" id="KW-0812">Transmembrane</keyword>
<keyword evidence="10 22" id="KW-1133">Transmembrane helix</keyword>
<feature type="compositionally biased region" description="Polar residues" evidence="21">
    <location>
        <begin position="620"/>
        <end position="633"/>
    </location>
</feature>
<evidence type="ECO:0000256" key="13">
    <source>
        <dbReference type="ARBA" id="ARBA00023303"/>
    </source>
</evidence>
<evidence type="ECO:0000256" key="7">
    <source>
        <dbReference type="ARBA" id="ARBA00022826"/>
    </source>
</evidence>
<dbReference type="GO" id="GO:0005886">
    <property type="term" value="C:plasma membrane"/>
    <property type="evidence" value="ECO:0007669"/>
    <property type="project" value="UniProtKB-SubCell"/>
</dbReference>
<keyword evidence="3" id="KW-0813">Transport</keyword>
<dbReference type="GO" id="GO:0034702">
    <property type="term" value="C:monoatomic ion channel complex"/>
    <property type="evidence" value="ECO:0007669"/>
    <property type="project" value="UniProtKB-KW"/>
</dbReference>
<dbReference type="FunFam" id="1.10.287.70:FF:000020">
    <property type="entry name" value="Potassium channel, voltage-gated eag-related subfamily H, member 7"/>
    <property type="match status" value="1"/>
</dbReference>
<dbReference type="FunFam" id="1.10.1200.260:FF:000001">
    <property type="entry name" value="Potassium voltage-gated channel subfamily H member 7"/>
    <property type="match status" value="1"/>
</dbReference>
<evidence type="ECO:0000256" key="15">
    <source>
        <dbReference type="ARBA" id="ARBA00031970"/>
    </source>
</evidence>
<evidence type="ECO:0000256" key="5">
    <source>
        <dbReference type="ARBA" id="ARBA00022538"/>
    </source>
</evidence>
<dbReference type="InterPro" id="IPR014710">
    <property type="entry name" value="RmlC-like_jellyroll"/>
</dbReference>
<feature type="compositionally biased region" description="Pro residues" evidence="21">
    <location>
        <begin position="1"/>
        <end position="11"/>
    </location>
</feature>
<dbReference type="InterPro" id="IPR003938">
    <property type="entry name" value="K_chnl_volt-dep_EAG/ELK/ERG"/>
</dbReference>
<evidence type="ECO:0000256" key="9">
    <source>
        <dbReference type="ARBA" id="ARBA00022958"/>
    </source>
</evidence>
<dbReference type="GO" id="GO:0086013">
    <property type="term" value="P:membrane repolarization during cardiac muscle cell action potential"/>
    <property type="evidence" value="ECO:0007669"/>
    <property type="project" value="TreeGrafter"/>
</dbReference>
<keyword evidence="8" id="KW-0851">Voltage-gated channel</keyword>
<evidence type="ECO:0000256" key="14">
    <source>
        <dbReference type="ARBA" id="ARBA00030015"/>
    </source>
</evidence>
<dbReference type="CDD" id="cd00038">
    <property type="entry name" value="CAP_ED"/>
    <property type="match status" value="1"/>
</dbReference>
<evidence type="ECO:0000256" key="17">
    <source>
        <dbReference type="ARBA" id="ARBA00046729"/>
    </source>
</evidence>
<dbReference type="GO" id="GO:0005242">
    <property type="term" value="F:inward rectifier potassium channel activity"/>
    <property type="evidence" value="ECO:0007669"/>
    <property type="project" value="TreeGrafter"/>
</dbReference>
<feature type="transmembrane region" description="Helical" evidence="22">
    <location>
        <begin position="256"/>
        <end position="282"/>
    </location>
</feature>
<dbReference type="PANTHER" id="PTHR10217:SF468">
    <property type="entry name" value="POTASSIUM VOLTAGE-GATED CHANNEL SUBFAMILY H MEMBER 6"/>
    <property type="match status" value="1"/>
</dbReference>
<dbReference type="PANTHER" id="PTHR10217">
    <property type="entry name" value="VOLTAGE AND LIGAND GATED POTASSIUM CHANNEL"/>
    <property type="match status" value="1"/>
</dbReference>
<name>A0A9W3G1U8_CAMBA</name>
<dbReference type="PRINTS" id="PR01470">
    <property type="entry name" value="ERGCHANNEL"/>
</dbReference>
<feature type="region of interest" description="Disordered" evidence="21">
    <location>
        <begin position="582"/>
        <end position="671"/>
    </location>
</feature>
<evidence type="ECO:0000256" key="8">
    <source>
        <dbReference type="ARBA" id="ARBA00022882"/>
    </source>
</evidence>
<reference evidence="24" key="1">
    <citation type="submission" date="2025-08" db="UniProtKB">
        <authorList>
            <consortium name="RefSeq"/>
        </authorList>
    </citation>
    <scope>IDENTIFICATION</scope>
    <source>
        <tissue evidence="24">Blood</tissue>
    </source>
</reference>
<evidence type="ECO:0000259" key="23">
    <source>
        <dbReference type="PROSITE" id="PS50042"/>
    </source>
</evidence>
<proteinExistence type="inferred from homology"/>
<evidence type="ECO:0000256" key="22">
    <source>
        <dbReference type="SAM" id="Phobius"/>
    </source>
</evidence>
<dbReference type="Gene3D" id="1.10.287.70">
    <property type="match status" value="1"/>
</dbReference>
<feature type="domain" description="Cyclic nucleotide-binding" evidence="23">
    <location>
        <begin position="453"/>
        <end position="553"/>
    </location>
</feature>
<accession>A0A9W3G1U8</accession>
<dbReference type="InterPro" id="IPR018490">
    <property type="entry name" value="cNMP-bd_dom_sf"/>
</dbReference>
<evidence type="ECO:0000256" key="21">
    <source>
        <dbReference type="SAM" id="MobiDB-lite"/>
    </source>
</evidence>
<dbReference type="GO" id="GO:0086091">
    <property type="term" value="P:regulation of heart rate by cardiac conduction"/>
    <property type="evidence" value="ECO:0007669"/>
    <property type="project" value="TreeGrafter"/>
</dbReference>
<feature type="transmembrane region" description="Helical" evidence="22">
    <location>
        <begin position="350"/>
        <end position="374"/>
    </location>
</feature>
<evidence type="ECO:0000256" key="2">
    <source>
        <dbReference type="ARBA" id="ARBA00007076"/>
    </source>
</evidence>
<gene>
    <name evidence="24" type="primary">KCNH2</name>
</gene>
<keyword evidence="12 22" id="KW-0472">Membrane</keyword>
<comment type="subcellular location">
    <subcellularLocation>
        <location evidence="1">Cell membrane</location>
        <topology evidence="1">Multi-pass membrane protein</topology>
    </subcellularLocation>
</comment>
<evidence type="ECO:0000256" key="20">
    <source>
        <dbReference type="ARBA" id="ARBA00054598"/>
    </source>
</evidence>
<keyword evidence="9" id="KW-0630">Potassium</keyword>
<comment type="subunit">
    <text evidence="17">The potassium channel is probably composed of a homo- or heterotetrameric complex of pore-forming alpha subunits that can associate with modulating beta subunits. Interacts with DNAJB12 and DNAJB14; chaperones DNAJB12 and DNAJB14 promote tetramerization. Heteromultimer with KCNH6/ERG2 and KCNH7/ERG3. Interacts with ALG10B. Forms a stable complex with KCNE1 or KCNE2, and that this heteromultimerization regulates Inward rectifier potassium channel activity. Interacts with CANX. The core-glycosylated, but not the fully glycosylated form interacts with RNF207. Interacts with NDFIP1 and NDFIP2; this interaction decreases the cell membrane expression by targeting KCNH2, through interaction with NEDD4L, for the degradation through the multivesicular bodies (MVBs)-lysosomal pathway.</text>
</comment>
<evidence type="ECO:0000256" key="11">
    <source>
        <dbReference type="ARBA" id="ARBA00023065"/>
    </source>
</evidence>
<evidence type="ECO:0000256" key="18">
    <source>
        <dbReference type="ARBA" id="ARBA00047187"/>
    </source>
</evidence>